<evidence type="ECO:0000256" key="6">
    <source>
        <dbReference type="ARBA" id="ARBA00022679"/>
    </source>
</evidence>
<dbReference type="SMART" id="SM00387">
    <property type="entry name" value="HATPase_c"/>
    <property type="match status" value="1"/>
</dbReference>
<dbReference type="InterPro" id="IPR003660">
    <property type="entry name" value="HAMP_dom"/>
</dbReference>
<evidence type="ECO:0000259" key="16">
    <source>
        <dbReference type="PROSITE" id="PS50109"/>
    </source>
</evidence>
<sequence length="452" mass="52775">MTMKNFKILPKTFIYTVSILGSVVVLAHLIFYLIFPNVYIEQQKEEVRKSADILVRSLEGKEISVIRDELIAYSKNINVAAHLRRDIENGTFSLTHDLDIKEDTFDNHLLIEERELTTKDGEHVYVQVVLNKDIKTRFIKMMNLTIPVIACITLIFSIIFSYFYSKRIVSPLLHISRVTKKMEQMDKSVRFNTCYGDEFGDVCRQIDNLYEKLISVIDDLERKNENICRMQKQKVSFLRGASHELKTPLTSLRIMSENMLFNIGRYKDHEKYLKKSIVVIDNMDSLLKEVLDSSKFQEWTENKNTIQMSSFIRNILGKYEELYLSKNIKLTYEIIDDFKVDMNKKALDKVICNIISNAIKYSYFEGKVNIYLSNNSLIVDNTCQPLTSKELSNLFKIFFHSNTIESNKNRGSGLGLYIVKNILDSYNYTYSLEPIDEGMRFSINFNECKKEN</sequence>
<evidence type="ECO:0000256" key="13">
    <source>
        <dbReference type="ARBA" id="ARBA00023136"/>
    </source>
</evidence>
<evidence type="ECO:0000256" key="2">
    <source>
        <dbReference type="ARBA" id="ARBA00004651"/>
    </source>
</evidence>
<dbReference type="InterPro" id="IPR005467">
    <property type="entry name" value="His_kinase_dom"/>
</dbReference>
<feature type="transmembrane region" description="Helical" evidence="15">
    <location>
        <begin position="144"/>
        <end position="164"/>
    </location>
</feature>
<keyword evidence="7 15" id="KW-0812">Transmembrane</keyword>
<evidence type="ECO:0000256" key="8">
    <source>
        <dbReference type="ARBA" id="ARBA00022741"/>
    </source>
</evidence>
<dbReference type="InterPro" id="IPR003661">
    <property type="entry name" value="HisK_dim/P_dom"/>
</dbReference>
<keyword evidence="13 15" id="KW-0472">Membrane</keyword>
<dbReference type="InterPro" id="IPR036890">
    <property type="entry name" value="HATPase_C_sf"/>
</dbReference>
<keyword evidence="5" id="KW-0597">Phosphoprotein</keyword>
<evidence type="ECO:0000256" key="7">
    <source>
        <dbReference type="ARBA" id="ARBA00022692"/>
    </source>
</evidence>
<evidence type="ECO:0000256" key="1">
    <source>
        <dbReference type="ARBA" id="ARBA00000085"/>
    </source>
</evidence>
<evidence type="ECO:0000256" key="15">
    <source>
        <dbReference type="SAM" id="Phobius"/>
    </source>
</evidence>
<feature type="domain" description="HAMP" evidence="17">
    <location>
        <begin position="166"/>
        <end position="218"/>
    </location>
</feature>
<evidence type="ECO:0000256" key="11">
    <source>
        <dbReference type="ARBA" id="ARBA00022989"/>
    </source>
</evidence>
<dbReference type="InterPro" id="IPR036097">
    <property type="entry name" value="HisK_dim/P_sf"/>
</dbReference>
<dbReference type="PANTHER" id="PTHR45528">
    <property type="entry name" value="SENSOR HISTIDINE KINASE CPXA"/>
    <property type="match status" value="1"/>
</dbReference>
<evidence type="ECO:0000256" key="9">
    <source>
        <dbReference type="ARBA" id="ARBA00022777"/>
    </source>
</evidence>
<dbReference type="PANTHER" id="PTHR45528:SF1">
    <property type="entry name" value="SENSOR HISTIDINE KINASE CPXA"/>
    <property type="match status" value="1"/>
</dbReference>
<keyword evidence="12" id="KW-0902">Two-component regulatory system</keyword>
<accession>A0AA87DTS5</accession>
<evidence type="ECO:0000256" key="5">
    <source>
        <dbReference type="ARBA" id="ARBA00022553"/>
    </source>
</evidence>
<keyword evidence="4" id="KW-1003">Cell membrane</keyword>
<dbReference type="SMART" id="SM00388">
    <property type="entry name" value="HisKA"/>
    <property type="match status" value="1"/>
</dbReference>
<keyword evidence="14" id="KW-0175">Coiled coil</keyword>
<dbReference type="GO" id="GO:0000155">
    <property type="term" value="F:phosphorelay sensor kinase activity"/>
    <property type="evidence" value="ECO:0007669"/>
    <property type="project" value="InterPro"/>
</dbReference>
<dbReference type="SUPFAM" id="SSF158472">
    <property type="entry name" value="HAMP domain-like"/>
    <property type="match status" value="1"/>
</dbReference>
<dbReference type="Pfam" id="PF00512">
    <property type="entry name" value="HisKA"/>
    <property type="match status" value="1"/>
</dbReference>
<evidence type="ECO:0000259" key="17">
    <source>
        <dbReference type="PROSITE" id="PS50885"/>
    </source>
</evidence>
<dbReference type="GO" id="GO:0005886">
    <property type="term" value="C:plasma membrane"/>
    <property type="evidence" value="ECO:0007669"/>
    <property type="project" value="UniProtKB-SubCell"/>
</dbReference>
<evidence type="ECO:0000256" key="14">
    <source>
        <dbReference type="SAM" id="Coils"/>
    </source>
</evidence>
<keyword evidence="10" id="KW-0067">ATP-binding</keyword>
<reference evidence="18 19" key="1">
    <citation type="submission" date="2011-03" db="EMBL/GenBank/DDBJ databases">
        <title>The Genome Sequence of Gemella haemolysans M341.</title>
        <authorList>
            <consortium name="The Broad Institute Genome Sequencing Platform"/>
            <consortium name="The Broad Institute Genome Sequencing Center for Infectious Disease"/>
            <person name="Earl A."/>
            <person name="Ward D."/>
            <person name="Feldgarden M."/>
            <person name="Gevers D."/>
            <person name="Sibley C.D."/>
            <person name="Field T.R."/>
            <person name="Grinwis M."/>
            <person name="Eshaghurshan C.S."/>
            <person name="Surette M.G."/>
            <person name="Young S.K."/>
            <person name="Zeng Q."/>
            <person name="Gargeya S."/>
            <person name="Fitzgerald M."/>
            <person name="Haas B."/>
            <person name="Abouelleil A."/>
            <person name="Alvarado L."/>
            <person name="Arachchi H.M."/>
            <person name="Berlin A."/>
            <person name="Brown A."/>
            <person name="Chapman S.B."/>
            <person name="Chen Z."/>
            <person name="Dunbar C."/>
            <person name="Freedman E."/>
            <person name="Gearin G."/>
            <person name="Gellesch M."/>
            <person name="Goldberg J."/>
            <person name="Griggs A."/>
            <person name="Gujja S."/>
            <person name="Heilman E.R."/>
            <person name="Heiman D."/>
            <person name="Howarth C."/>
            <person name="Larson L."/>
            <person name="Lui A."/>
            <person name="MacDonald P.J.P."/>
            <person name="Mehta T."/>
            <person name="Montmayeur A."/>
            <person name="Murphy C."/>
            <person name="Neiman D."/>
            <person name="Pearson M."/>
            <person name="Priest M."/>
            <person name="Roberts A."/>
            <person name="Saif S."/>
            <person name="Shea T."/>
            <person name="Shenoy N."/>
            <person name="Sisk P."/>
            <person name="Stolte C."/>
            <person name="Sykes S."/>
            <person name="White J."/>
            <person name="Yandava C."/>
            <person name="Wortman J."/>
            <person name="Nusbaum C."/>
            <person name="Birren B."/>
        </authorList>
    </citation>
    <scope>NUCLEOTIDE SEQUENCE [LARGE SCALE GENOMIC DNA]</scope>
    <source>
        <strain evidence="18 19">M341</strain>
    </source>
</reference>
<comment type="subcellular location">
    <subcellularLocation>
        <location evidence="2">Cell membrane</location>
        <topology evidence="2">Multi-pass membrane protein</topology>
    </subcellularLocation>
</comment>
<dbReference type="InterPro" id="IPR050398">
    <property type="entry name" value="HssS/ArlS-like"/>
</dbReference>
<dbReference type="Gene3D" id="3.30.565.10">
    <property type="entry name" value="Histidine kinase-like ATPase, C-terminal domain"/>
    <property type="match status" value="1"/>
</dbReference>
<dbReference type="CDD" id="cd00082">
    <property type="entry name" value="HisKA"/>
    <property type="match status" value="1"/>
</dbReference>
<name>A0AA87DTS5_9BACL</name>
<feature type="domain" description="Histidine kinase" evidence="16">
    <location>
        <begin position="240"/>
        <end position="449"/>
    </location>
</feature>
<gene>
    <name evidence="18" type="ORF">HMPREF0428_00041</name>
</gene>
<evidence type="ECO:0000256" key="10">
    <source>
        <dbReference type="ARBA" id="ARBA00022840"/>
    </source>
</evidence>
<keyword evidence="6" id="KW-0808">Transferase</keyword>
<evidence type="ECO:0000256" key="12">
    <source>
        <dbReference type="ARBA" id="ARBA00023012"/>
    </source>
</evidence>
<comment type="catalytic activity">
    <reaction evidence="1">
        <text>ATP + protein L-histidine = ADP + protein N-phospho-L-histidine.</text>
        <dbReference type="EC" id="2.7.13.3"/>
    </reaction>
</comment>
<dbReference type="AlphaFoldDB" id="A0AA87DTS5"/>
<protein>
    <recommendedName>
        <fullName evidence="3">histidine kinase</fullName>
        <ecNumber evidence="3">2.7.13.3</ecNumber>
    </recommendedName>
</protein>
<dbReference type="EC" id="2.7.13.3" evidence="3"/>
<dbReference type="Gene3D" id="6.10.340.10">
    <property type="match status" value="1"/>
</dbReference>
<comment type="caution">
    <text evidence="18">The sequence shown here is derived from an EMBL/GenBank/DDBJ whole genome shotgun (WGS) entry which is preliminary data.</text>
</comment>
<dbReference type="Pfam" id="PF02518">
    <property type="entry name" value="HATPase_c"/>
    <property type="match status" value="1"/>
</dbReference>
<dbReference type="GO" id="GO:0005524">
    <property type="term" value="F:ATP binding"/>
    <property type="evidence" value="ECO:0007669"/>
    <property type="project" value="UniProtKB-KW"/>
</dbReference>
<keyword evidence="8" id="KW-0547">Nucleotide-binding</keyword>
<dbReference type="SUPFAM" id="SSF47384">
    <property type="entry name" value="Homodimeric domain of signal transducing histidine kinase"/>
    <property type="match status" value="1"/>
</dbReference>
<dbReference type="Gene3D" id="1.10.287.130">
    <property type="match status" value="1"/>
</dbReference>
<feature type="coiled-coil region" evidence="14">
    <location>
        <begin position="203"/>
        <end position="230"/>
    </location>
</feature>
<dbReference type="PROSITE" id="PS50885">
    <property type="entry name" value="HAMP"/>
    <property type="match status" value="1"/>
</dbReference>
<proteinExistence type="predicted"/>
<evidence type="ECO:0000256" key="4">
    <source>
        <dbReference type="ARBA" id="ARBA00022475"/>
    </source>
</evidence>
<keyword evidence="9" id="KW-0418">Kinase</keyword>
<keyword evidence="11 15" id="KW-1133">Transmembrane helix</keyword>
<organism evidence="18 19">
    <name type="scientific">Gemella haemolysans M341</name>
    <dbReference type="NCBI Taxonomy" id="562981"/>
    <lineage>
        <taxon>Bacteria</taxon>
        <taxon>Bacillati</taxon>
        <taxon>Bacillota</taxon>
        <taxon>Bacilli</taxon>
        <taxon>Bacillales</taxon>
        <taxon>Gemellaceae</taxon>
        <taxon>Gemella</taxon>
    </lineage>
</organism>
<dbReference type="Proteomes" id="UP000004773">
    <property type="component" value="Unassembled WGS sequence"/>
</dbReference>
<evidence type="ECO:0000256" key="3">
    <source>
        <dbReference type="ARBA" id="ARBA00012438"/>
    </source>
</evidence>
<evidence type="ECO:0000313" key="18">
    <source>
        <dbReference type="EMBL" id="EGF88907.1"/>
    </source>
</evidence>
<dbReference type="InterPro" id="IPR003594">
    <property type="entry name" value="HATPase_dom"/>
</dbReference>
<dbReference type="SUPFAM" id="SSF55874">
    <property type="entry name" value="ATPase domain of HSP90 chaperone/DNA topoisomerase II/histidine kinase"/>
    <property type="match status" value="1"/>
</dbReference>
<dbReference type="EMBL" id="ACRO01000001">
    <property type="protein sequence ID" value="EGF88907.1"/>
    <property type="molecule type" value="Genomic_DNA"/>
</dbReference>
<evidence type="ECO:0000313" key="19">
    <source>
        <dbReference type="Proteomes" id="UP000004773"/>
    </source>
</evidence>
<dbReference type="PROSITE" id="PS50109">
    <property type="entry name" value="HIS_KIN"/>
    <property type="match status" value="1"/>
</dbReference>
<feature type="transmembrane region" description="Helical" evidence="15">
    <location>
        <begin position="12"/>
        <end position="35"/>
    </location>
</feature>